<dbReference type="Pfam" id="PF22725">
    <property type="entry name" value="GFO_IDH_MocA_C3"/>
    <property type="match status" value="1"/>
</dbReference>
<dbReference type="SUPFAM" id="SSF55347">
    <property type="entry name" value="Glyceraldehyde-3-phosphate dehydrogenase-like, C-terminal domain"/>
    <property type="match status" value="1"/>
</dbReference>
<dbReference type="EMBL" id="FLQR01000007">
    <property type="protein sequence ID" value="SBS72707.1"/>
    <property type="molecule type" value="Genomic_DNA"/>
</dbReference>
<dbReference type="Gene3D" id="3.40.50.720">
    <property type="entry name" value="NAD(P)-binding Rossmann-like Domain"/>
    <property type="match status" value="1"/>
</dbReference>
<reference evidence="4" key="1">
    <citation type="submission" date="2016-03" db="EMBL/GenBank/DDBJ databases">
        <authorList>
            <person name="Ploux O."/>
        </authorList>
    </citation>
    <scope>NUCLEOTIDE SEQUENCE</scope>
    <source>
        <strain evidence="4">UC1</strain>
    </source>
</reference>
<dbReference type="InterPro" id="IPR036291">
    <property type="entry name" value="NAD(P)-bd_dom_sf"/>
</dbReference>
<dbReference type="InterPro" id="IPR055170">
    <property type="entry name" value="GFO_IDH_MocA-like_dom"/>
</dbReference>
<feature type="domain" description="GFO/IDH/MocA-like oxidoreductase" evidence="3">
    <location>
        <begin position="140"/>
        <end position="249"/>
    </location>
</feature>
<dbReference type="RefSeq" id="WP_295576034.1">
    <property type="nucleotide sequence ID" value="NZ_FLQR01000007.1"/>
</dbReference>
<protein>
    <submittedName>
        <fullName evidence="4">Oxidoreductase domain protein</fullName>
    </submittedName>
</protein>
<keyword evidence="1" id="KW-0520">NAD</keyword>
<dbReference type="GO" id="GO:0000166">
    <property type="term" value="F:nucleotide binding"/>
    <property type="evidence" value="ECO:0007669"/>
    <property type="project" value="InterPro"/>
</dbReference>
<dbReference type="InterPro" id="IPR000683">
    <property type="entry name" value="Gfo/Idh/MocA-like_OxRdtase_N"/>
</dbReference>
<organism evidence="4">
    <name type="scientific">uncultured Microbacterium sp</name>
    <dbReference type="NCBI Taxonomy" id="191216"/>
    <lineage>
        <taxon>Bacteria</taxon>
        <taxon>Bacillati</taxon>
        <taxon>Actinomycetota</taxon>
        <taxon>Actinomycetes</taxon>
        <taxon>Micrococcales</taxon>
        <taxon>Microbacteriaceae</taxon>
        <taxon>Microbacterium</taxon>
        <taxon>environmental samples</taxon>
    </lineage>
</organism>
<dbReference type="PANTHER" id="PTHR43054:SF1">
    <property type="entry name" value="SCYLLO-INOSITOL 2-DEHYDROGENASE (NADP(+)) IOLU"/>
    <property type="match status" value="1"/>
</dbReference>
<sequence length="317" mass="33678">MSVIRIATIGTSMITGRFLDAVRQTDGIQATVVYSRDDERAAAYADEQGIGATSSDLDELLASGDVDAVYVGSPNGRHVAQARAALRAGRHVFVEKPAAPTAAEFEALVEEAQEAGVIVFEGMRNAYDPGMDEIRALLPRLGTIRRAAFTYCQRSARYDRVLAGERVNIFDPALAGGALLDLGVYCVSPMVDLFGEPEAVRAVSVTIAGGADGTGSALLTYPGFVGEVAYSKITVSARPSEIQGELATLEIDRIAEPSVLRLHGIDGSIEEIELNPPENNMLFEVQRFVDLVRGGDPAPDNARTLGTLRVVEAIVAG</sequence>
<dbReference type="Gene3D" id="3.30.360.10">
    <property type="entry name" value="Dihydrodipicolinate Reductase, domain 2"/>
    <property type="match status" value="1"/>
</dbReference>
<evidence type="ECO:0000313" key="4">
    <source>
        <dbReference type="EMBL" id="SBS72707.1"/>
    </source>
</evidence>
<feature type="domain" description="Gfo/Idh/MocA-like oxidoreductase N-terminal" evidence="2">
    <location>
        <begin position="4"/>
        <end position="122"/>
    </location>
</feature>
<proteinExistence type="predicted"/>
<evidence type="ECO:0000256" key="1">
    <source>
        <dbReference type="ARBA" id="ARBA00023027"/>
    </source>
</evidence>
<evidence type="ECO:0000259" key="3">
    <source>
        <dbReference type="Pfam" id="PF22725"/>
    </source>
</evidence>
<dbReference type="AlphaFoldDB" id="A0A1Y5P202"/>
<dbReference type="Pfam" id="PF01408">
    <property type="entry name" value="GFO_IDH_MocA"/>
    <property type="match status" value="1"/>
</dbReference>
<dbReference type="SUPFAM" id="SSF51735">
    <property type="entry name" value="NAD(P)-binding Rossmann-fold domains"/>
    <property type="match status" value="1"/>
</dbReference>
<dbReference type="PANTHER" id="PTHR43054">
    <property type="match status" value="1"/>
</dbReference>
<name>A0A1Y5P202_9MICO</name>
<evidence type="ECO:0000259" key="2">
    <source>
        <dbReference type="Pfam" id="PF01408"/>
    </source>
</evidence>
<gene>
    <name evidence="4" type="ORF">MIPYR_30165</name>
</gene>
<accession>A0A1Y5P202</accession>